<dbReference type="eggNOG" id="KOG0118">
    <property type="taxonomic scope" value="Eukaryota"/>
</dbReference>
<dbReference type="InterPro" id="IPR012677">
    <property type="entry name" value="Nucleotide-bd_a/b_plait_sf"/>
</dbReference>
<protein>
    <recommendedName>
        <fullName evidence="5">RRM domain-containing protein</fullName>
    </recommendedName>
</protein>
<dbReference type="InterPro" id="IPR000504">
    <property type="entry name" value="RRM_dom"/>
</dbReference>
<dbReference type="PROSITE" id="PS50102">
    <property type="entry name" value="RRM"/>
    <property type="match status" value="1"/>
</dbReference>
<feature type="compositionally biased region" description="Basic and acidic residues" evidence="3">
    <location>
        <begin position="424"/>
        <end position="440"/>
    </location>
</feature>
<dbReference type="PANTHER" id="PTHR23236:SF2">
    <property type="entry name" value="EUKARYOTIC TRANSLATION INITIATION FACTOR 4B"/>
    <property type="match status" value="1"/>
</dbReference>
<keyword evidence="4" id="KW-0812">Transmembrane</keyword>
<dbReference type="InterPro" id="IPR035979">
    <property type="entry name" value="RBD_domain_sf"/>
</dbReference>
<feature type="domain" description="RRM" evidence="5">
    <location>
        <begin position="87"/>
        <end position="163"/>
    </location>
</feature>
<name>T1JS06_TETUR</name>
<dbReference type="Proteomes" id="UP000015104">
    <property type="component" value="Unassembled WGS sequence"/>
</dbReference>
<dbReference type="InterPro" id="IPR033107">
    <property type="entry name" value="EIF-4B_RRM"/>
</dbReference>
<feature type="compositionally biased region" description="Low complexity" evidence="3">
    <location>
        <begin position="327"/>
        <end position="339"/>
    </location>
</feature>
<evidence type="ECO:0000256" key="4">
    <source>
        <dbReference type="SAM" id="Phobius"/>
    </source>
</evidence>
<evidence type="ECO:0000256" key="3">
    <source>
        <dbReference type="SAM" id="MobiDB-lite"/>
    </source>
</evidence>
<dbReference type="AlphaFoldDB" id="T1JS06"/>
<dbReference type="Pfam" id="PF00076">
    <property type="entry name" value="RRM_1"/>
    <property type="match status" value="1"/>
</dbReference>
<dbReference type="PANTHER" id="PTHR23236">
    <property type="entry name" value="EUKARYOTIC TRANSLATION INITIATION FACTOR 4B/4H"/>
    <property type="match status" value="1"/>
</dbReference>
<evidence type="ECO:0000313" key="7">
    <source>
        <dbReference type="Proteomes" id="UP000015104"/>
    </source>
</evidence>
<dbReference type="EMBL" id="CAEY01000458">
    <property type="status" value="NOT_ANNOTATED_CDS"/>
    <property type="molecule type" value="Genomic_DNA"/>
</dbReference>
<evidence type="ECO:0000259" key="5">
    <source>
        <dbReference type="PROSITE" id="PS50102"/>
    </source>
</evidence>
<feature type="compositionally biased region" description="Basic and acidic residues" evidence="3">
    <location>
        <begin position="218"/>
        <end position="230"/>
    </location>
</feature>
<dbReference type="SMART" id="SM00360">
    <property type="entry name" value="RRM"/>
    <property type="match status" value="1"/>
</dbReference>
<reference evidence="7" key="1">
    <citation type="submission" date="2011-08" db="EMBL/GenBank/DDBJ databases">
        <authorList>
            <person name="Rombauts S."/>
        </authorList>
    </citation>
    <scope>NUCLEOTIDE SEQUENCE</scope>
    <source>
        <strain evidence="7">London</strain>
    </source>
</reference>
<proteinExistence type="predicted"/>
<feature type="region of interest" description="Disordered" evidence="3">
    <location>
        <begin position="163"/>
        <end position="473"/>
    </location>
</feature>
<dbReference type="SUPFAM" id="SSF54928">
    <property type="entry name" value="RNA-binding domain, RBD"/>
    <property type="match status" value="1"/>
</dbReference>
<dbReference type="Gene3D" id="3.30.70.330">
    <property type="match status" value="1"/>
</dbReference>
<dbReference type="EnsemblMetazoa" id="tetur01g08810.1">
    <property type="protein sequence ID" value="tetur01g08810.1"/>
    <property type="gene ID" value="tetur01g08810"/>
</dbReference>
<accession>T1JS06</accession>
<feature type="compositionally biased region" description="Basic and acidic residues" evidence="3">
    <location>
        <begin position="276"/>
        <end position="325"/>
    </location>
</feature>
<feature type="compositionally biased region" description="Basic and acidic residues" evidence="3">
    <location>
        <begin position="177"/>
        <end position="199"/>
    </location>
</feature>
<feature type="transmembrane region" description="Helical" evidence="4">
    <location>
        <begin position="517"/>
        <end position="536"/>
    </location>
</feature>
<evidence type="ECO:0000256" key="2">
    <source>
        <dbReference type="PROSITE-ProRule" id="PRU00176"/>
    </source>
</evidence>
<feature type="compositionally biased region" description="Polar residues" evidence="3">
    <location>
        <begin position="366"/>
        <end position="375"/>
    </location>
</feature>
<keyword evidence="7" id="KW-1185">Reference proteome</keyword>
<feature type="compositionally biased region" description="Polar residues" evidence="3">
    <location>
        <begin position="406"/>
        <end position="416"/>
    </location>
</feature>
<dbReference type="STRING" id="32264.T1JS06"/>
<feature type="compositionally biased region" description="Basic and acidic residues" evidence="3">
    <location>
        <begin position="237"/>
        <end position="267"/>
    </location>
</feature>
<feature type="compositionally biased region" description="Basic and acidic residues" evidence="3">
    <location>
        <begin position="456"/>
        <end position="473"/>
    </location>
</feature>
<dbReference type="CDD" id="cd12402">
    <property type="entry name" value="RRM_eIF4B"/>
    <property type="match status" value="1"/>
</dbReference>
<keyword evidence="4" id="KW-1133">Transmembrane helix</keyword>
<keyword evidence="4" id="KW-0472">Membrane</keyword>
<feature type="compositionally biased region" description="Basic and acidic residues" evidence="3">
    <location>
        <begin position="386"/>
        <end position="403"/>
    </location>
</feature>
<organism evidence="6 7">
    <name type="scientific">Tetranychus urticae</name>
    <name type="common">Two-spotted spider mite</name>
    <dbReference type="NCBI Taxonomy" id="32264"/>
    <lineage>
        <taxon>Eukaryota</taxon>
        <taxon>Metazoa</taxon>
        <taxon>Ecdysozoa</taxon>
        <taxon>Arthropoda</taxon>
        <taxon>Chelicerata</taxon>
        <taxon>Arachnida</taxon>
        <taxon>Acari</taxon>
        <taxon>Acariformes</taxon>
        <taxon>Trombidiformes</taxon>
        <taxon>Prostigmata</taxon>
        <taxon>Eleutherengona</taxon>
        <taxon>Raphignathae</taxon>
        <taxon>Tetranychoidea</taxon>
        <taxon>Tetranychidae</taxon>
        <taxon>Tetranychus</taxon>
    </lineage>
</organism>
<evidence type="ECO:0000256" key="1">
    <source>
        <dbReference type="ARBA" id="ARBA00022884"/>
    </source>
</evidence>
<feature type="compositionally biased region" description="Basic and acidic residues" evidence="3">
    <location>
        <begin position="343"/>
        <end position="354"/>
    </location>
</feature>
<dbReference type="HOGENOM" id="CLU_031798_1_0_1"/>
<keyword evidence="1 2" id="KW-0694">RNA-binding</keyword>
<reference evidence="6" key="2">
    <citation type="submission" date="2015-06" db="UniProtKB">
        <authorList>
            <consortium name="EnsemblMetazoa"/>
        </authorList>
    </citation>
    <scope>IDENTIFICATION</scope>
</reference>
<dbReference type="GO" id="GO:0003723">
    <property type="term" value="F:RNA binding"/>
    <property type="evidence" value="ECO:0007669"/>
    <property type="project" value="UniProtKB-UniRule"/>
</dbReference>
<evidence type="ECO:0000313" key="6">
    <source>
        <dbReference type="EnsemblMetazoa" id="tetur01g08810.1"/>
    </source>
</evidence>
<sequence length="559" mass="63383">MASQGKSKRKTKGVKVNLQTFLSDETKAPQGFAVVQPINWADYQDDEEEDKYFESKQASSKVILPTVPKSIRTPDFDVSKIPDRPPYKAYLGNLPYEATEDEIIRFFKKLKINSVTLIRDGERGRIKGMGFAEFEDRESLIEALQQNGETLKSRTIRISLSEGTDYDRSSRGGYSSNRDDREDRTAGDWRSGTRERDPPRNGSDYQTPFESQPYKGRFSYDKSDRREGGFERGSYQKSDRDTRDRDFGSNRGGGFRDKDYGFRDDRSSSGGYGYNRNRDGYRDNRYPERSDYRDRGERSDRGGDRVDRGDRDGDRPSSRRYDSAFEPRSSQRYSPSSLSTDSKSVDGDAKERPKLKLQPRTKPIENATQEVSNSAIFGGAKPVDTASREREIEEKLKKEKEALMSDTASSKGSTSGRRPLRLSTDSRDDSSRQSLDRGSDTPRSGGQSQGEGSIDGDSRSEDRSDASPKESDSKKTTVFAKMLVFLSTFSLLKPTPISSHFLILNNLKIELFHLPNGLSLSLFLYLLFFSTFFHSVKKTKNKDFAFSVTFMNCQSKSKP</sequence>